<sequence length="112" mass="12429">MKDFMFIFRNTTDRPSATPEEMQSNMQLWFAWVEKLKNQGIYVAGEPLTPAGKVLKGKQTVITDGPFAESKEVVGGFFIIKADTIEQAAELAKDCPDLPGSGTVEVREVMKM</sequence>
<dbReference type="OrthoDB" id="7782105at2"/>
<evidence type="ECO:0000313" key="4">
    <source>
        <dbReference type="Proteomes" id="UP000321533"/>
    </source>
</evidence>
<dbReference type="Gene3D" id="3.30.70.1060">
    <property type="entry name" value="Dimeric alpha+beta barrel"/>
    <property type="match status" value="1"/>
</dbReference>
<evidence type="ECO:0000313" key="3">
    <source>
        <dbReference type="EMBL" id="QEC66955.1"/>
    </source>
</evidence>
<name>A0A5B8V736_9BACT</name>
<dbReference type="Proteomes" id="UP000321533">
    <property type="component" value="Chromosome"/>
</dbReference>
<dbReference type="InterPro" id="IPR011008">
    <property type="entry name" value="Dimeric_a/b-barrel"/>
</dbReference>
<dbReference type="InterPro" id="IPR005545">
    <property type="entry name" value="YCII"/>
</dbReference>
<feature type="domain" description="YCII-related" evidence="2">
    <location>
        <begin position="5"/>
        <end position="112"/>
    </location>
</feature>
<accession>A0A5B8V736</accession>
<dbReference type="EMBL" id="CP042435">
    <property type="protein sequence ID" value="QEC66955.1"/>
    <property type="molecule type" value="Genomic_DNA"/>
</dbReference>
<dbReference type="PANTHER" id="PTHR35174">
    <property type="entry name" value="BLL7171 PROTEIN-RELATED"/>
    <property type="match status" value="1"/>
</dbReference>
<gene>
    <name evidence="3" type="ORF">FRZ67_06450</name>
</gene>
<evidence type="ECO:0000259" key="2">
    <source>
        <dbReference type="Pfam" id="PF03795"/>
    </source>
</evidence>
<dbReference type="Pfam" id="PF03795">
    <property type="entry name" value="YCII"/>
    <property type="match status" value="1"/>
</dbReference>
<proteinExistence type="inferred from homology"/>
<dbReference type="KEGG" id="pgin:FRZ67_06450"/>
<comment type="similarity">
    <text evidence="1">Belongs to the YciI family.</text>
</comment>
<dbReference type="SUPFAM" id="SSF54909">
    <property type="entry name" value="Dimeric alpha+beta barrel"/>
    <property type="match status" value="1"/>
</dbReference>
<dbReference type="AlphaFoldDB" id="A0A5B8V736"/>
<reference evidence="3 4" key="1">
    <citation type="journal article" date="2016" name="Int. J. Syst. Evol. Microbiol.">
        <title>Panacibacter ginsenosidivorans gen. nov., sp. nov., with ginsenoside converting activity isolated from soil of a ginseng field.</title>
        <authorList>
            <person name="Siddiqi M.Z."/>
            <person name="Muhammad Shafi S."/>
            <person name="Choi K.D."/>
            <person name="Im W.T."/>
        </authorList>
    </citation>
    <scope>NUCLEOTIDE SEQUENCE [LARGE SCALE GENOMIC DNA]</scope>
    <source>
        <strain evidence="3 4">Gsoil1550</strain>
    </source>
</reference>
<evidence type="ECO:0000256" key="1">
    <source>
        <dbReference type="ARBA" id="ARBA00007689"/>
    </source>
</evidence>
<dbReference type="RefSeq" id="WP_147188755.1">
    <property type="nucleotide sequence ID" value="NZ_CP042435.1"/>
</dbReference>
<organism evidence="3 4">
    <name type="scientific">Panacibacter ginsenosidivorans</name>
    <dbReference type="NCBI Taxonomy" id="1813871"/>
    <lineage>
        <taxon>Bacteria</taxon>
        <taxon>Pseudomonadati</taxon>
        <taxon>Bacteroidota</taxon>
        <taxon>Chitinophagia</taxon>
        <taxon>Chitinophagales</taxon>
        <taxon>Chitinophagaceae</taxon>
        <taxon>Panacibacter</taxon>
    </lineage>
</organism>
<protein>
    <recommendedName>
        <fullName evidence="2">YCII-related domain-containing protein</fullName>
    </recommendedName>
</protein>
<keyword evidence="4" id="KW-1185">Reference proteome</keyword>